<protein>
    <submittedName>
        <fullName evidence="2">Uncharacterized protein</fullName>
    </submittedName>
</protein>
<accession>A0ABQ9XJE0</accession>
<dbReference type="Proteomes" id="UP001281761">
    <property type="component" value="Unassembled WGS sequence"/>
</dbReference>
<name>A0ABQ9XJE0_9EUKA</name>
<feature type="region of interest" description="Disordered" evidence="1">
    <location>
        <begin position="1"/>
        <end position="22"/>
    </location>
</feature>
<sequence>MTEIGLKTAVSSSPAHSDLSSPQLPFSVDCSPFLNWDEEQFKTVDEQALVLRSLVATLKLLPALDDLLETKAVKLLESVNPVGEESALAFLGSLWRTPDESLTTFIQSIDVLISSPNQIITTTTMKLIRSLISNGSKRIRLALVKADLIPQLIINLNPQAFSFTEAGDIHTNFMISITRSLWLATPLGLEQLGIEDKDEQQAVHEIILQRVVVPSEKYICQICVNRYWILDGEQSKSFLVLLAHLLEISTYHQRTMDFVLHMPLFLSIPSCLASIEDDRSITYFLDEMSGAQEDWNINRGEYRQMWKKVHQMLRMEGIEDVIEEKQRNDQNGEGGWTLDESIRLNNLLGMNVPRRR</sequence>
<reference evidence="2 3" key="1">
    <citation type="journal article" date="2022" name="bioRxiv">
        <title>Genomics of Preaxostyla Flagellates Illuminates Evolutionary Transitions and the Path Towards Mitochondrial Loss.</title>
        <authorList>
            <person name="Novak L.V.F."/>
            <person name="Treitli S.C."/>
            <person name="Pyrih J."/>
            <person name="Halakuc P."/>
            <person name="Pipaliya S.V."/>
            <person name="Vacek V."/>
            <person name="Brzon O."/>
            <person name="Soukal P."/>
            <person name="Eme L."/>
            <person name="Dacks J.B."/>
            <person name="Karnkowska A."/>
            <person name="Elias M."/>
            <person name="Hampl V."/>
        </authorList>
    </citation>
    <scope>NUCLEOTIDE SEQUENCE [LARGE SCALE GENOMIC DNA]</scope>
    <source>
        <strain evidence="2">NAU3</strain>
        <tissue evidence="2">Gut</tissue>
    </source>
</reference>
<dbReference type="SUPFAM" id="SSF48371">
    <property type="entry name" value="ARM repeat"/>
    <property type="match status" value="1"/>
</dbReference>
<evidence type="ECO:0000256" key="1">
    <source>
        <dbReference type="SAM" id="MobiDB-lite"/>
    </source>
</evidence>
<evidence type="ECO:0000313" key="2">
    <source>
        <dbReference type="EMBL" id="KAK2950712.1"/>
    </source>
</evidence>
<comment type="caution">
    <text evidence="2">The sequence shown here is derived from an EMBL/GenBank/DDBJ whole genome shotgun (WGS) entry which is preliminary data.</text>
</comment>
<proteinExistence type="predicted"/>
<evidence type="ECO:0000313" key="3">
    <source>
        <dbReference type="Proteomes" id="UP001281761"/>
    </source>
</evidence>
<keyword evidence="3" id="KW-1185">Reference proteome</keyword>
<organism evidence="2 3">
    <name type="scientific">Blattamonas nauphoetae</name>
    <dbReference type="NCBI Taxonomy" id="2049346"/>
    <lineage>
        <taxon>Eukaryota</taxon>
        <taxon>Metamonada</taxon>
        <taxon>Preaxostyla</taxon>
        <taxon>Oxymonadida</taxon>
        <taxon>Blattamonas</taxon>
    </lineage>
</organism>
<feature type="compositionally biased region" description="Low complexity" evidence="1">
    <location>
        <begin position="11"/>
        <end position="21"/>
    </location>
</feature>
<dbReference type="EMBL" id="JARBJD010000131">
    <property type="protein sequence ID" value="KAK2950712.1"/>
    <property type="molecule type" value="Genomic_DNA"/>
</dbReference>
<gene>
    <name evidence="2" type="ORF">BLNAU_14383</name>
</gene>
<dbReference type="InterPro" id="IPR016024">
    <property type="entry name" value="ARM-type_fold"/>
</dbReference>